<evidence type="ECO:0000313" key="2">
    <source>
        <dbReference type="Proteomes" id="UP001497535"/>
    </source>
</evidence>
<gene>
    <name evidence="1" type="ORF">MENTE1834_LOCUS9319</name>
</gene>
<proteinExistence type="predicted"/>
<dbReference type="Proteomes" id="UP001497535">
    <property type="component" value="Unassembled WGS sequence"/>
</dbReference>
<protein>
    <submittedName>
        <fullName evidence="1">Uncharacterized protein</fullName>
    </submittedName>
</protein>
<name>A0ACB0Y946_MELEN</name>
<organism evidence="1 2">
    <name type="scientific">Meloidogyne enterolobii</name>
    <name type="common">Root-knot nematode worm</name>
    <name type="synonym">Meloidogyne mayaguensis</name>
    <dbReference type="NCBI Taxonomy" id="390850"/>
    <lineage>
        <taxon>Eukaryota</taxon>
        <taxon>Metazoa</taxon>
        <taxon>Ecdysozoa</taxon>
        <taxon>Nematoda</taxon>
        <taxon>Chromadorea</taxon>
        <taxon>Rhabditida</taxon>
        <taxon>Tylenchina</taxon>
        <taxon>Tylenchomorpha</taxon>
        <taxon>Tylenchoidea</taxon>
        <taxon>Meloidogynidae</taxon>
        <taxon>Meloidogyninae</taxon>
        <taxon>Meloidogyne</taxon>
    </lineage>
</organism>
<evidence type="ECO:0000313" key="1">
    <source>
        <dbReference type="EMBL" id="CAK5037404.1"/>
    </source>
</evidence>
<dbReference type="EMBL" id="CAVMJV010000008">
    <property type="protein sequence ID" value="CAK5037404.1"/>
    <property type="molecule type" value="Genomic_DNA"/>
</dbReference>
<accession>A0ACB0Y946</accession>
<keyword evidence="2" id="KW-1185">Reference proteome</keyword>
<reference evidence="1" key="1">
    <citation type="submission" date="2023-11" db="EMBL/GenBank/DDBJ databases">
        <authorList>
            <person name="Poullet M."/>
        </authorList>
    </citation>
    <scope>NUCLEOTIDE SEQUENCE</scope>
    <source>
        <strain evidence="1">E1834</strain>
    </source>
</reference>
<comment type="caution">
    <text evidence="1">The sequence shown here is derived from an EMBL/GenBank/DDBJ whole genome shotgun (WGS) entry which is preliminary data.</text>
</comment>
<sequence>MFSFALSLILYFLPSLILKQLSCAQLIPRVLLFNDPKYSAVTLSPDGKTFGISNVYTKCHSCKYSKPVTFENRRHISGYQWTGVPNIILFHQDNNGDENFRLYKVNITNALIIGNNLRDHRVLIGLNDENPSFHNIYELDLINNQMRMIFHNQRFPAKIVVDNNLKIRMVVEEALDGSLVYYKLSDSANPSRLTSDRLNWVEYLRVPSEDRALTLPISFTQDNQKIYWQWGADTDLGQLVVHDFGRPEQNEVLYTAQKAQIGGVIFHPIERTVLSVTEIYHKPDIYVANTTVLTPLLGPAQLHGDRLELARQGMLPKKPQRLIVLIHGGPKLRDFFGFAAINAWLTSRGYAVLQVNFRGSVGFGKNLTNAGNGEWGRKMHQDLLDGIDFLVHNGFWRKYIIKLNIYFKGIADKRQIAIMGGSYGGYATLVGMTGFYKDMTTMLDQFVAALMKNHIPVTYIVFPDEGHGPRKPHNTLAMAGFIEEFLHKCLHGDVEPFHLGNLQTFILSILKYFYFLRSI</sequence>